<dbReference type="AlphaFoldDB" id="A0A1H9CEG3"/>
<dbReference type="STRING" id="867345.SAMN05421693_11367"/>
<dbReference type="Pfam" id="PF16137">
    <property type="entry name" value="DUF4845"/>
    <property type="match status" value="1"/>
</dbReference>
<keyword evidence="2" id="KW-1185">Reference proteome</keyword>
<dbReference type="EMBL" id="FOFO01000013">
    <property type="protein sequence ID" value="SEP99534.1"/>
    <property type="molecule type" value="Genomic_DNA"/>
</dbReference>
<protein>
    <recommendedName>
        <fullName evidence="3">DUF4845 domain-containing protein</fullName>
    </recommendedName>
</protein>
<dbReference type="RefSeq" id="WP_238375891.1">
    <property type="nucleotide sequence ID" value="NZ_FOFO01000013.1"/>
</dbReference>
<organism evidence="1 2">
    <name type="scientific">Ectothiorhodospira magna</name>
    <dbReference type="NCBI Taxonomy" id="867345"/>
    <lineage>
        <taxon>Bacteria</taxon>
        <taxon>Pseudomonadati</taxon>
        <taxon>Pseudomonadota</taxon>
        <taxon>Gammaproteobacteria</taxon>
        <taxon>Chromatiales</taxon>
        <taxon>Ectothiorhodospiraceae</taxon>
        <taxon>Ectothiorhodospira</taxon>
    </lineage>
</organism>
<evidence type="ECO:0008006" key="3">
    <source>
        <dbReference type="Google" id="ProtNLM"/>
    </source>
</evidence>
<reference evidence="1 2" key="1">
    <citation type="submission" date="2016-10" db="EMBL/GenBank/DDBJ databases">
        <authorList>
            <person name="de Groot N.N."/>
        </authorList>
    </citation>
    <scope>NUCLEOTIDE SEQUENCE [LARGE SCALE GENOMIC DNA]</scope>
    <source>
        <strain evidence="1 2">B7-7</strain>
    </source>
</reference>
<dbReference type="Proteomes" id="UP000199496">
    <property type="component" value="Unassembled WGS sequence"/>
</dbReference>
<evidence type="ECO:0000313" key="2">
    <source>
        <dbReference type="Proteomes" id="UP000199496"/>
    </source>
</evidence>
<name>A0A1H9CEG3_9GAMM</name>
<sequence>MLIIVSMVGVIAMAGIRLVPIYSQHSTAMAVIKEVAALPGAAERSMSELWPDLERRFRINKVTQIGREDFTTTDQGGVRSLRVTYEVRTPMMGNVDAVVTFDRSFVLAR</sequence>
<accession>A0A1H9CEG3</accession>
<gene>
    <name evidence="1" type="ORF">SAMN05421693_11367</name>
</gene>
<evidence type="ECO:0000313" key="1">
    <source>
        <dbReference type="EMBL" id="SEP99534.1"/>
    </source>
</evidence>
<dbReference type="InterPro" id="IPR032314">
    <property type="entry name" value="DUF4845"/>
</dbReference>
<proteinExistence type="predicted"/>